<protein>
    <submittedName>
        <fullName evidence="4">Plastocyanin</fullName>
    </submittedName>
</protein>
<dbReference type="CDD" id="cd13921">
    <property type="entry name" value="Amicyanin"/>
    <property type="match status" value="1"/>
</dbReference>
<dbReference type="Proteomes" id="UP000323505">
    <property type="component" value="Unassembled WGS sequence"/>
</dbReference>
<dbReference type="PROSITE" id="PS51257">
    <property type="entry name" value="PROKAR_LIPOPROTEIN"/>
    <property type="match status" value="1"/>
</dbReference>
<reference evidence="4 5" key="1">
    <citation type="submission" date="2019-08" db="EMBL/GenBank/DDBJ databases">
        <title>Actinomadura sp. nov. CYP1-5 isolated from mountain soil.</title>
        <authorList>
            <person name="Songsumanus A."/>
            <person name="Kuncharoen N."/>
            <person name="Kudo T."/>
            <person name="Yuki M."/>
            <person name="Igarashi Y."/>
            <person name="Tanasupawat S."/>
        </authorList>
    </citation>
    <scope>NUCLEOTIDE SEQUENCE [LARGE SCALE GENOMIC DNA]</scope>
    <source>
        <strain evidence="4 5">CYP1-5</strain>
    </source>
</reference>
<gene>
    <name evidence="4" type="ORF">FXF68_12935</name>
</gene>
<accession>A0A5D3FW00</accession>
<dbReference type="InterPro" id="IPR035668">
    <property type="entry name" value="Amicyanin"/>
</dbReference>
<feature type="signal peptide" evidence="2">
    <location>
        <begin position="1"/>
        <end position="34"/>
    </location>
</feature>
<name>A0A5D3FW00_9ACTN</name>
<evidence type="ECO:0000259" key="3">
    <source>
        <dbReference type="Pfam" id="PF13473"/>
    </source>
</evidence>
<evidence type="ECO:0000313" key="4">
    <source>
        <dbReference type="EMBL" id="TYK51315.1"/>
    </source>
</evidence>
<dbReference type="AlphaFoldDB" id="A0A5D3FW00"/>
<comment type="caution">
    <text evidence="4">The sequence shown here is derived from an EMBL/GenBank/DDBJ whole genome shotgun (WGS) entry which is preliminary data.</text>
</comment>
<dbReference type="SUPFAM" id="SSF49503">
    <property type="entry name" value="Cupredoxins"/>
    <property type="match status" value="1"/>
</dbReference>
<dbReference type="InterPro" id="IPR028096">
    <property type="entry name" value="EfeO_Cupredoxin"/>
</dbReference>
<organism evidence="4 5">
    <name type="scientific">Actinomadura decatromicini</name>
    <dbReference type="NCBI Taxonomy" id="2604572"/>
    <lineage>
        <taxon>Bacteria</taxon>
        <taxon>Bacillati</taxon>
        <taxon>Actinomycetota</taxon>
        <taxon>Actinomycetes</taxon>
        <taxon>Streptosporangiales</taxon>
        <taxon>Thermomonosporaceae</taxon>
        <taxon>Actinomadura</taxon>
    </lineage>
</organism>
<dbReference type="EMBL" id="VSRQ01000002">
    <property type="protein sequence ID" value="TYK51315.1"/>
    <property type="molecule type" value="Genomic_DNA"/>
</dbReference>
<evidence type="ECO:0000256" key="1">
    <source>
        <dbReference type="SAM" id="MobiDB-lite"/>
    </source>
</evidence>
<evidence type="ECO:0000313" key="5">
    <source>
        <dbReference type="Proteomes" id="UP000323505"/>
    </source>
</evidence>
<feature type="chain" id="PRO_5022849733" evidence="2">
    <location>
        <begin position="35"/>
        <end position="160"/>
    </location>
</feature>
<dbReference type="Gene3D" id="2.60.40.420">
    <property type="entry name" value="Cupredoxins - blue copper proteins"/>
    <property type="match status" value="1"/>
</dbReference>
<dbReference type="RefSeq" id="WP_148759139.1">
    <property type="nucleotide sequence ID" value="NZ_VSRQ01000002.1"/>
</dbReference>
<dbReference type="InterPro" id="IPR008972">
    <property type="entry name" value="Cupredoxin"/>
</dbReference>
<dbReference type="PANTHER" id="PTHR36507">
    <property type="entry name" value="BLL1555 PROTEIN"/>
    <property type="match status" value="1"/>
</dbReference>
<feature type="domain" description="EfeO-type cupredoxin-like" evidence="3">
    <location>
        <begin position="73"/>
        <end position="158"/>
    </location>
</feature>
<dbReference type="PANTHER" id="PTHR36507:SF1">
    <property type="entry name" value="BLL1555 PROTEIN"/>
    <property type="match status" value="1"/>
</dbReference>
<evidence type="ECO:0000256" key="2">
    <source>
        <dbReference type="SAM" id="SignalP"/>
    </source>
</evidence>
<proteinExistence type="predicted"/>
<sequence length="160" mass="16109">MSEIAVRTRWPGAVAMAGGLMLLLAACGGGTSHAASGKPPSGTASSGTASSGTASSKGAPMPGMTMPSGSSAPAAPVAGNAVSIKGFAFVPATLTVHAGATVTWTNDDEEPHTVTSGKGLLRSPAMDAKATYRHRFARPGRYDYICTIHPFMHGTVVVKP</sequence>
<dbReference type="InterPro" id="IPR052721">
    <property type="entry name" value="ET_Amicyanin"/>
</dbReference>
<feature type="compositionally biased region" description="Low complexity" evidence="1">
    <location>
        <begin position="41"/>
        <end position="56"/>
    </location>
</feature>
<keyword evidence="5" id="KW-1185">Reference proteome</keyword>
<dbReference type="Pfam" id="PF13473">
    <property type="entry name" value="Cupredoxin_1"/>
    <property type="match status" value="1"/>
</dbReference>
<feature type="region of interest" description="Disordered" evidence="1">
    <location>
        <begin position="32"/>
        <end position="72"/>
    </location>
</feature>
<keyword evidence="2" id="KW-0732">Signal</keyword>